<dbReference type="RefSeq" id="WP_169326038.1">
    <property type="nucleotide sequence ID" value="NZ_JABCJJ010000050.1"/>
</dbReference>
<keyword evidence="2" id="KW-1185">Reference proteome</keyword>
<sequence>MPVTEVITDSAALGVSRLLDVGTGPTFDAPTPVPVPTASDIVEEWGRQSFPASDPPSNW</sequence>
<evidence type="ECO:0000313" key="1">
    <source>
        <dbReference type="EMBL" id="NMR21673.1"/>
    </source>
</evidence>
<protein>
    <submittedName>
        <fullName evidence="1">Uncharacterized protein</fullName>
    </submittedName>
</protein>
<accession>A0A7Y0M238</accession>
<dbReference type="AlphaFoldDB" id="A0A7Y0M238"/>
<proteinExistence type="predicted"/>
<dbReference type="EMBL" id="JABCJJ010000050">
    <property type="protein sequence ID" value="NMR21673.1"/>
    <property type="molecule type" value="Genomic_DNA"/>
</dbReference>
<name>A0A7Y0M238_CELFI</name>
<gene>
    <name evidence="1" type="ORF">HIR71_15855</name>
</gene>
<reference evidence="1 2" key="1">
    <citation type="submission" date="2020-04" db="EMBL/GenBank/DDBJ databases">
        <title>Sequencing and Assembly of C. fimi.</title>
        <authorList>
            <person name="Ramsey A.R."/>
        </authorList>
    </citation>
    <scope>NUCLEOTIDE SEQUENCE [LARGE SCALE GENOMIC DNA]</scope>
    <source>
        <strain evidence="1 2">SB</strain>
    </source>
</reference>
<dbReference type="Proteomes" id="UP000562124">
    <property type="component" value="Unassembled WGS sequence"/>
</dbReference>
<comment type="caution">
    <text evidence="1">The sequence shown here is derived from an EMBL/GenBank/DDBJ whole genome shotgun (WGS) entry which is preliminary data.</text>
</comment>
<evidence type="ECO:0000313" key="2">
    <source>
        <dbReference type="Proteomes" id="UP000562124"/>
    </source>
</evidence>
<organism evidence="1 2">
    <name type="scientific">Cellulomonas fimi</name>
    <dbReference type="NCBI Taxonomy" id="1708"/>
    <lineage>
        <taxon>Bacteria</taxon>
        <taxon>Bacillati</taxon>
        <taxon>Actinomycetota</taxon>
        <taxon>Actinomycetes</taxon>
        <taxon>Micrococcales</taxon>
        <taxon>Cellulomonadaceae</taxon>
        <taxon>Cellulomonas</taxon>
    </lineage>
</organism>